<accession>H3NQF8</accession>
<dbReference type="GO" id="GO:0046872">
    <property type="term" value="F:metal ion binding"/>
    <property type="evidence" value="ECO:0007669"/>
    <property type="project" value="UniProtKB-UniRule"/>
</dbReference>
<dbReference type="HAMAP" id="MF_01480">
    <property type="entry name" value="Cas9"/>
    <property type="match status" value="1"/>
</dbReference>
<keyword evidence="7" id="KW-0460">Magnesium</keyword>
<dbReference type="GO" id="GO:0016787">
    <property type="term" value="F:hydrolase activity"/>
    <property type="evidence" value="ECO:0007669"/>
    <property type="project" value="UniProtKB-KW"/>
</dbReference>
<evidence type="ECO:0000256" key="7">
    <source>
        <dbReference type="ARBA" id="ARBA00022842"/>
    </source>
</evidence>
<dbReference type="STRING" id="883114.HMPREF9709_01569"/>
<comment type="similarity">
    <text evidence="13">Belongs to the CRISPR-associated Cas9 family.</text>
</comment>
<comment type="caution">
    <text evidence="15">The sequence shown here is derived from an EMBL/GenBank/DDBJ whole genome shotgun (WGS) entry which is preliminary data.</text>
</comment>
<evidence type="ECO:0000256" key="12">
    <source>
        <dbReference type="ARBA" id="ARBA00046380"/>
    </source>
</evidence>
<keyword evidence="11" id="KW-0464">Manganese</keyword>
<dbReference type="InterPro" id="IPR033114">
    <property type="entry name" value="HNH_CAS9"/>
</dbReference>
<keyword evidence="9 13" id="KW-0051">Antiviral defense</keyword>
<keyword evidence="6 13" id="KW-0378">Hydrolase</keyword>
<comment type="caution">
    <text evidence="13">Lacks conserved residue(s) required for the propagation of feature annotation.</text>
</comment>
<dbReference type="GO" id="GO:0051607">
    <property type="term" value="P:defense response to virus"/>
    <property type="evidence" value="ECO:0007669"/>
    <property type="project" value="UniProtKB-UniRule"/>
</dbReference>
<dbReference type="InterPro" id="IPR055228">
    <property type="entry name" value="Cas9_RuvC"/>
</dbReference>
<dbReference type="Pfam" id="PF13395">
    <property type="entry name" value="HNH_4"/>
    <property type="match status" value="1"/>
</dbReference>
<dbReference type="EC" id="3.1.-.-" evidence="13"/>
<dbReference type="Pfam" id="PF16592">
    <property type="entry name" value="Cas9_REC"/>
    <property type="match status" value="1"/>
</dbReference>
<feature type="domain" description="HNH Cas9-type" evidence="14">
    <location>
        <begin position="782"/>
        <end position="944"/>
    </location>
</feature>
<evidence type="ECO:0000256" key="5">
    <source>
        <dbReference type="ARBA" id="ARBA00022759"/>
    </source>
</evidence>
<feature type="active site" description="Proton acceptor for HNH nuclease domain" evidence="13">
    <location>
        <position position="860"/>
    </location>
</feature>
<dbReference type="GO" id="GO:0043571">
    <property type="term" value="P:maintenance of CRISPR repeat elements"/>
    <property type="evidence" value="ECO:0007669"/>
    <property type="project" value="UniProtKB-UniRule"/>
</dbReference>
<dbReference type="PATRIC" id="fig|883114.3.peg.1566"/>
<comment type="cofactor">
    <cofactor evidence="1">
        <name>Mg(2+)</name>
        <dbReference type="ChEBI" id="CHEBI:18420"/>
    </cofactor>
</comment>
<keyword evidence="4" id="KW-0479">Metal-binding</keyword>
<evidence type="ECO:0000256" key="4">
    <source>
        <dbReference type="ARBA" id="ARBA00022723"/>
    </source>
</evidence>
<dbReference type="GO" id="GO:0003723">
    <property type="term" value="F:RNA binding"/>
    <property type="evidence" value="ECO:0007669"/>
    <property type="project" value="UniProtKB-UniRule"/>
</dbReference>
<evidence type="ECO:0000256" key="9">
    <source>
        <dbReference type="ARBA" id="ARBA00023118"/>
    </source>
</evidence>
<keyword evidence="10 13" id="KW-0238">DNA-binding</keyword>
<dbReference type="GO" id="GO:0004519">
    <property type="term" value="F:endonuclease activity"/>
    <property type="evidence" value="ECO:0007669"/>
    <property type="project" value="UniProtKB-UniRule"/>
</dbReference>
<evidence type="ECO:0000256" key="8">
    <source>
        <dbReference type="ARBA" id="ARBA00022884"/>
    </source>
</evidence>
<evidence type="ECO:0000256" key="11">
    <source>
        <dbReference type="ARBA" id="ARBA00023211"/>
    </source>
</evidence>
<protein>
    <recommendedName>
        <fullName evidence="13">CRISPR-associated endonuclease Cas9</fullName>
        <ecNumber evidence="13">3.1.-.-</ecNumber>
    </recommendedName>
</protein>
<dbReference type="OrthoDB" id="9757607at2"/>
<evidence type="ECO:0000313" key="16">
    <source>
        <dbReference type="Proteomes" id="UP000004191"/>
    </source>
</evidence>
<evidence type="ECO:0000256" key="10">
    <source>
        <dbReference type="ARBA" id="ARBA00023125"/>
    </source>
</evidence>
<dbReference type="EMBL" id="AGEI01000029">
    <property type="protein sequence ID" value="EHR32288.1"/>
    <property type="molecule type" value="Genomic_DNA"/>
</dbReference>
<dbReference type="NCBIfam" id="TIGR01865">
    <property type="entry name" value="cas_Csn1"/>
    <property type="match status" value="1"/>
</dbReference>
<dbReference type="Gene3D" id="3.30.420.10">
    <property type="entry name" value="Ribonuclease H-like superfamily/Ribonuclease H"/>
    <property type="match status" value="1"/>
</dbReference>
<dbReference type="Pfam" id="PF22702">
    <property type="entry name" value="Cas9_RuvC"/>
    <property type="match status" value="1"/>
</dbReference>
<name>H3NQF8_9FIRM</name>
<dbReference type="Pfam" id="PF16595">
    <property type="entry name" value="Cas9_PI"/>
    <property type="match status" value="1"/>
</dbReference>
<evidence type="ECO:0000259" key="14">
    <source>
        <dbReference type="PROSITE" id="PS51749"/>
    </source>
</evidence>
<dbReference type="eggNOG" id="COG3513">
    <property type="taxonomic scope" value="Bacteria"/>
</dbReference>
<dbReference type="GO" id="GO:0003677">
    <property type="term" value="F:DNA binding"/>
    <property type="evidence" value="ECO:0007669"/>
    <property type="project" value="UniProtKB-UniRule"/>
</dbReference>
<dbReference type="RefSeq" id="WP_005399084.1">
    <property type="nucleotide sequence ID" value="NZ_JH601088.1"/>
</dbReference>
<comment type="domain">
    <text evidence="13">Has 2 endonuclease domains. The discontinuous RuvC-like domain cleaves the target DNA noncomplementary to crRNA while the HNH nuclease domain cleaves the target DNA complementary to crRNA.</text>
</comment>
<dbReference type="InterPro" id="IPR028629">
    <property type="entry name" value="Cas9"/>
</dbReference>
<keyword evidence="3 13" id="KW-0540">Nuclease</keyword>
<dbReference type="Proteomes" id="UP000004191">
    <property type="component" value="Unassembled WGS sequence"/>
</dbReference>
<keyword evidence="5 13" id="KW-0255">Endonuclease</keyword>
<comment type="subunit">
    <text evidence="12 13">Monomer. Binds crRNA and tracrRNA.</text>
</comment>
<gene>
    <name evidence="13" type="primary">cas9</name>
    <name evidence="15" type="ORF">HMPREF9709_01569</name>
</gene>
<evidence type="ECO:0000256" key="3">
    <source>
        <dbReference type="ARBA" id="ARBA00022722"/>
    </source>
</evidence>
<dbReference type="PROSITE" id="PS51749">
    <property type="entry name" value="HNH_CAS9"/>
    <property type="match status" value="1"/>
</dbReference>
<reference evidence="15 16" key="1">
    <citation type="submission" date="2012-01" db="EMBL/GenBank/DDBJ databases">
        <title>The Genome Sequence of Helcococcus kunzii ATCC 51366.</title>
        <authorList>
            <consortium name="The Broad Institute Genome Sequencing Platform"/>
            <person name="Earl A."/>
            <person name="Ward D."/>
            <person name="Feldgarden M."/>
            <person name="Gevers D."/>
            <person name="Huys G."/>
            <person name="Young S.K."/>
            <person name="Zeng Q."/>
            <person name="Gargeya S."/>
            <person name="Fitzgerald M."/>
            <person name="Haas B."/>
            <person name="Abouelleil A."/>
            <person name="Alvarado L."/>
            <person name="Arachchi H.M."/>
            <person name="Berlin A."/>
            <person name="Chapman S.B."/>
            <person name="Gearin G."/>
            <person name="Goldberg J."/>
            <person name="Griggs A."/>
            <person name="Gujja S."/>
            <person name="Hansen M."/>
            <person name="Heiman D."/>
            <person name="Howarth C."/>
            <person name="Larimer J."/>
            <person name="Lui A."/>
            <person name="MacDonald P.J.P."/>
            <person name="McCowen C."/>
            <person name="Montmayeur A."/>
            <person name="Murphy C."/>
            <person name="Neiman D."/>
            <person name="Pearson M."/>
            <person name="Priest M."/>
            <person name="Roberts A."/>
            <person name="Saif S."/>
            <person name="Shea T."/>
            <person name="Sisk P."/>
            <person name="Stolte C."/>
            <person name="Sykes S."/>
            <person name="Wortman J."/>
            <person name="Nusbaum C."/>
            <person name="Birren B."/>
        </authorList>
    </citation>
    <scope>NUCLEOTIDE SEQUENCE [LARGE SCALE GENOMIC DNA]</scope>
    <source>
        <strain evidence="15 16">ATCC 51366</strain>
    </source>
</reference>
<keyword evidence="8 13" id="KW-0694">RNA-binding</keyword>
<dbReference type="InterPro" id="IPR003615">
    <property type="entry name" value="HNH_nuc"/>
</dbReference>
<comment type="similarity">
    <text evidence="2">Belongs to the CRISPR-associated protein Cas9 family. Subtype II-A subfamily.</text>
</comment>
<dbReference type="InterPro" id="IPR036397">
    <property type="entry name" value="RNaseH_sf"/>
</dbReference>
<evidence type="ECO:0000256" key="6">
    <source>
        <dbReference type="ARBA" id="ARBA00022801"/>
    </source>
</evidence>
<feature type="active site" description="For RuvC-like nuclease domain" evidence="13">
    <location>
        <position position="9"/>
    </location>
</feature>
<sequence>MQDYYLGLDIGTNSVGWAVTDENYNLLRKKGKDLWGVRLFKEAQPATERRGHRSSRRRTIRKSLRKQLLRELFEEEINAIDKDFFLRLDESKYWLEDKKIEGKYSLFNDENFTDKDYYEKFPTIFHLRKALIESDDKEDIRLYFLAINQMMKRRGHFLIDGKLSNVEDITPFKECIQNLINEELDTEIETEFYDKAIKIVSDYSLKKTEKKNLIKDLVKETDSIEDSKKIINIFNLLISGKSKVNGIFDDEEILEKIKEDNKEDFYLTSEKYEENLEYFSQLLDYRFELISSLKSIYDYIILQEVLKGKKYLSYAQVERYKNHKEDLRKLKQLIKKYDKNGKIYYQIFRDENFKKGYVAYLGYYKKNKKNVPVKKCDYDTFSKNIKSTLDKICDKEDPLYIELIDKIEKGGFLLKQIVSTNSVIPHQVHELELDKILENLEKNYPSFKEISDGVSKIDKIKMIFNFRIPYYVGPLNDYHKDKVNSNTWIVKNEGFENENIRPWNFSKIVDEHACEEEFIKRMINECSYIPGEKVLPKSSLLYSEYMVLNELNNLRVNGDKLNPKIKKEIVENIYKKERKVTLKKIRNFLIINNYVDSKVEFSGLSDGIKANMSSYIDFAEILDDNFDNNMVEDLIEQITIHVGNVKLLTEKISNKYPNLEKKQINKIVNLKFKDWARFSRKLLVGIEGTEKETGEINTIIGFLRETNENFMELMSNRYTFSEEISEIKKKYIPNKLSKQIVDDLYVSPAVKKMIWQVLNINDELIKVLGKQPKKIFIEMARGKEEKPEVKDSRKNKLIELYKNLGKEGKEWLNRIEDKTEADFRNRALYLYYTQMGRCMYTGEIIDIERLYDKELYDLDHIIPRKMKKDDSIHKNLVLVTRNSNQYEKKDNYPVPEVIKSRENVRHLWYALKKKGLITEEKYNRLTRINPLSDKELSEFIERQLVETRQTTKVVKDLFENYYTDSKIVTVKAGLVSELRRDFEVLKCREINDLNHAHDAFLNIIVGDVWSKKFTSNPYNFVKKNREKYTLNNIFTKNQKDLRGNEIWNCAEGKKRIIKTLNKPSVLFSVENFEQTGQLFDQNIIGKQDYKEKTSYVPIKGDERLQDISKYGGYRGISGAYFFIVEHTEKNKRVKTIESLPIYMKSYVEENGLLDFCTNEMKLVDPKIIVKKLNYKSEIIVDGFKYLISGKTENRLSLETNEYLYWNHTQTTDIKKILNINEKIELEKYNGDIESERENIIKYIQIILEKFKLKPFIKRRNLPNIEINFADYETEKLLQLLVNLIPLTTKYVSPVDLTVISGSKYAGKVLIPKKISNLNEVIFISKSITGIYESRRRII</sequence>
<evidence type="ECO:0000256" key="13">
    <source>
        <dbReference type="HAMAP-Rule" id="MF_01480"/>
    </source>
</evidence>
<dbReference type="GeneID" id="96999513"/>
<evidence type="ECO:0000256" key="1">
    <source>
        <dbReference type="ARBA" id="ARBA00001946"/>
    </source>
</evidence>
<evidence type="ECO:0000313" key="15">
    <source>
        <dbReference type="EMBL" id="EHR32288.1"/>
    </source>
</evidence>
<dbReference type="InterPro" id="IPR032240">
    <property type="entry name" value="Cas9_REC"/>
</dbReference>
<dbReference type="HOGENOM" id="CLU_005604_0_0_9"/>
<proteinExistence type="inferred from homology"/>
<dbReference type="Gene3D" id="1.10.30.50">
    <property type="match status" value="1"/>
</dbReference>
<comment type="function">
    <text evidence="13">CRISPR (clustered regularly interspaced short palindromic repeat) is an adaptive immune system that provides protection against mobile genetic elements (viruses, transposable elements and conjugative plasmids). CRISPR clusters contain spacers, sequences complementary to antecedent mobile elements, and target invading nucleic acids. CRISPR clusters are transcribed and processed into CRISPR RNA (crRNA). In type II CRISPR systems correct processing of pre-crRNA requires a trans-encoded small RNA (tracrRNA), endogenous ribonuclease 3 (rnc) and this protein. The tracrRNA serves as a guide for ribonuclease 3-aided processing of pre-crRNA. Subsequently Cas9/crRNA/tracrRNA endonucleolytically cleaves linear or circular dsDNA target complementary to the spacer; Cas9 is inactive in the absence of the 2 guide RNAs (gRNA). Cas9 recognizes the protospacer adjacent motif (PAM) in the CRISPR repeat sequences to help distinguish self versus nonself, as targets within the bacterial CRISPR locus do not have PAMs. PAM recognition is also required for catalytic activity.</text>
</comment>
<evidence type="ECO:0000256" key="2">
    <source>
        <dbReference type="ARBA" id="ARBA00005244"/>
    </source>
</evidence>
<organism evidence="15 16">
    <name type="scientific">Helcococcus kunzii ATCC 51366</name>
    <dbReference type="NCBI Taxonomy" id="883114"/>
    <lineage>
        <taxon>Bacteria</taxon>
        <taxon>Bacillati</taxon>
        <taxon>Bacillota</taxon>
        <taxon>Tissierellia</taxon>
        <taxon>Tissierellales</taxon>
        <taxon>Peptoniphilaceae</taxon>
        <taxon>Helcococcus</taxon>
    </lineage>
</organism>
<keyword evidence="16" id="KW-1185">Reference proteome</keyword>
<dbReference type="InterPro" id="IPR032237">
    <property type="entry name" value="Cas9_PI"/>
</dbReference>